<dbReference type="AlphaFoldDB" id="A0AAU6PFL1"/>
<feature type="domain" description="Rhodanese" evidence="1">
    <location>
        <begin position="15"/>
        <end position="103"/>
    </location>
</feature>
<dbReference type="InterPro" id="IPR050229">
    <property type="entry name" value="GlpE_sulfurtransferase"/>
</dbReference>
<keyword evidence="2" id="KW-0808">Transferase</keyword>
<evidence type="ECO:0000259" key="1">
    <source>
        <dbReference type="PROSITE" id="PS50206"/>
    </source>
</evidence>
<evidence type="ECO:0000313" key="2">
    <source>
        <dbReference type="EMBL" id="WXT99796.1"/>
    </source>
</evidence>
<sequence length="105" mass="12238">MMKDFTATELDAYLKDNQPLLLDVREQWEWDKCHFENSKLLPMGQIMANIDSLDKSEEIVIICHHGIRSMQVARYFDSIGFEKVINLRGGIDAWAKQVDTLMTLY</sequence>
<dbReference type="EC" id="2.8.1.-" evidence="2"/>
<accession>A0AAU6PFL1</accession>
<gene>
    <name evidence="2" type="ORF">Ctma_0500</name>
</gene>
<dbReference type="InterPro" id="IPR001763">
    <property type="entry name" value="Rhodanese-like_dom"/>
</dbReference>
<dbReference type="PANTHER" id="PTHR43031">
    <property type="entry name" value="FAD-DEPENDENT OXIDOREDUCTASE"/>
    <property type="match status" value="1"/>
</dbReference>
<dbReference type="PROSITE" id="PS50206">
    <property type="entry name" value="RHODANESE_3"/>
    <property type="match status" value="1"/>
</dbReference>
<dbReference type="Gene3D" id="3.40.250.10">
    <property type="entry name" value="Rhodanese-like domain"/>
    <property type="match status" value="1"/>
</dbReference>
<dbReference type="EMBL" id="CP138327">
    <property type="protein sequence ID" value="WXT99796.1"/>
    <property type="molecule type" value="Genomic_DNA"/>
</dbReference>
<dbReference type="GO" id="GO:0016740">
    <property type="term" value="F:transferase activity"/>
    <property type="evidence" value="ECO:0007669"/>
    <property type="project" value="UniProtKB-KW"/>
</dbReference>
<dbReference type="SUPFAM" id="SSF52821">
    <property type="entry name" value="Rhodanese/Cell cycle control phosphatase"/>
    <property type="match status" value="1"/>
</dbReference>
<name>A0AAU6PFL1_9GAMM</name>
<protein>
    <submittedName>
        <fullName evidence="2">Sulfurtransferase</fullName>
        <ecNumber evidence="2">2.8.1.-</ecNumber>
    </submittedName>
</protein>
<reference evidence="2" key="1">
    <citation type="submission" date="2023-10" db="EMBL/GenBank/DDBJ databases">
        <title>The first scallop-associated chemosynthetic bacterial symbiont.</title>
        <authorList>
            <person name="Lin Y.-T."/>
            <person name="Sun J."/>
            <person name="Ip J.C.-H."/>
            <person name="He X."/>
            <person name="Gao Z.-M."/>
            <person name="Perez M."/>
            <person name="Xu T."/>
            <person name="Qian P.-Y."/>
            <person name="Qiu J.-W."/>
        </authorList>
    </citation>
    <scope>NUCLEOTIDE SEQUENCE</scope>
    <source>
        <strain evidence="2">Gill1</strain>
    </source>
</reference>
<dbReference type="Pfam" id="PF00581">
    <property type="entry name" value="Rhodanese"/>
    <property type="match status" value="1"/>
</dbReference>
<dbReference type="InterPro" id="IPR036873">
    <property type="entry name" value="Rhodanese-like_dom_sf"/>
</dbReference>
<dbReference type="PANTHER" id="PTHR43031:SF17">
    <property type="entry name" value="SULFURTRANSFERASE YTWF-RELATED"/>
    <property type="match status" value="1"/>
</dbReference>
<organism evidence="2">
    <name type="scientific">Catillopecten margaritatus gill symbiont</name>
    <dbReference type="NCBI Taxonomy" id="3083288"/>
    <lineage>
        <taxon>Bacteria</taxon>
        <taxon>Pseudomonadati</taxon>
        <taxon>Pseudomonadota</taxon>
        <taxon>Gammaproteobacteria</taxon>
        <taxon>sulfur-oxidizing symbionts</taxon>
    </lineage>
</organism>
<proteinExistence type="predicted"/>
<dbReference type="SMART" id="SM00450">
    <property type="entry name" value="RHOD"/>
    <property type="match status" value="1"/>
</dbReference>